<sequence>MEEKPIGAMGVIVVLTLTILGRVKIYV</sequence>
<dbReference type="EMBL" id="PELV01000009">
    <property type="protein sequence ID" value="RTH21421.1"/>
    <property type="molecule type" value="Genomic_DNA"/>
</dbReference>
<dbReference type="InterPro" id="IPR036246">
    <property type="entry name" value="Cyt_c_oxidase_su2a_ba3"/>
</dbReference>
<evidence type="ECO:0000313" key="3">
    <source>
        <dbReference type="Proteomes" id="UP000287439"/>
    </source>
</evidence>
<organism evidence="2 3">
    <name type="scientific">Thermus scotoductus</name>
    <dbReference type="NCBI Taxonomy" id="37636"/>
    <lineage>
        <taxon>Bacteria</taxon>
        <taxon>Thermotogati</taxon>
        <taxon>Deinococcota</taxon>
        <taxon>Deinococci</taxon>
        <taxon>Thermales</taxon>
        <taxon>Thermaceae</taxon>
        <taxon>Thermus</taxon>
    </lineage>
</organism>
<feature type="transmembrane region" description="Helical" evidence="1">
    <location>
        <begin position="6"/>
        <end position="23"/>
    </location>
</feature>
<evidence type="ECO:0000256" key="1">
    <source>
        <dbReference type="SAM" id="Phobius"/>
    </source>
</evidence>
<gene>
    <name evidence="2" type="ORF">CSW41_00395</name>
</gene>
<comment type="caution">
    <text evidence="2">The sequence shown here is derived from an EMBL/GenBank/DDBJ whole genome shotgun (WGS) entry which is preliminary data.</text>
</comment>
<reference evidence="2 3" key="1">
    <citation type="journal article" date="2019" name="Extremophiles">
        <title>Biogeography of thermophiles and predominance of Thermus scotoductus in domestic water heaters.</title>
        <authorList>
            <person name="Wilpiszeski R.L."/>
            <person name="Zhang Z."/>
            <person name="House C.H."/>
        </authorList>
    </citation>
    <scope>NUCLEOTIDE SEQUENCE [LARGE SCALE GENOMIC DNA]</scope>
    <source>
        <strain evidence="2 3">28_S28</strain>
    </source>
</reference>
<dbReference type="AlphaFoldDB" id="A0A430RQJ6"/>
<dbReference type="InterPro" id="IPR012538">
    <property type="entry name" value="Cyt_c_oxidase_su2a"/>
</dbReference>
<dbReference type="RefSeq" id="WP_126202888.1">
    <property type="nucleotide sequence ID" value="NZ_PELV01000009.1"/>
</dbReference>
<dbReference type="Pfam" id="PF08113">
    <property type="entry name" value="CoxIIa"/>
    <property type="match status" value="1"/>
</dbReference>
<proteinExistence type="predicted"/>
<evidence type="ECO:0000313" key="2">
    <source>
        <dbReference type="EMBL" id="RTH21421.1"/>
    </source>
</evidence>
<keyword evidence="1" id="KW-0812">Transmembrane</keyword>
<keyword evidence="1" id="KW-0472">Membrane</keyword>
<name>A0A430RQJ6_THESC</name>
<dbReference type="Proteomes" id="UP000287439">
    <property type="component" value="Unassembled WGS sequence"/>
</dbReference>
<keyword evidence="1" id="KW-1133">Transmembrane helix</keyword>
<dbReference type="SUPFAM" id="SSF81473">
    <property type="entry name" value="Bacterial ba3 type cytochrome c oxidase subunit IIa"/>
    <property type="match status" value="1"/>
</dbReference>
<protein>
    <submittedName>
        <fullName evidence="2">Uncharacterized protein</fullName>
    </submittedName>
</protein>
<accession>A0A430RQJ6</accession>